<evidence type="ECO:0000313" key="3">
    <source>
        <dbReference type="EnsemblMetazoa" id="HelroP171574"/>
    </source>
</evidence>
<name>T1F4E9_HELRO</name>
<dbReference type="InParanoid" id="T1F4E9"/>
<proteinExistence type="predicted"/>
<dbReference type="Pfam" id="PF00415">
    <property type="entry name" value="RCC1"/>
    <property type="match status" value="2"/>
</dbReference>
<organism evidence="3 4">
    <name type="scientific">Helobdella robusta</name>
    <name type="common">Californian leech</name>
    <dbReference type="NCBI Taxonomy" id="6412"/>
    <lineage>
        <taxon>Eukaryota</taxon>
        <taxon>Metazoa</taxon>
        <taxon>Spiralia</taxon>
        <taxon>Lophotrochozoa</taxon>
        <taxon>Annelida</taxon>
        <taxon>Clitellata</taxon>
        <taxon>Hirudinea</taxon>
        <taxon>Rhynchobdellida</taxon>
        <taxon>Glossiphoniidae</taxon>
        <taxon>Helobdella</taxon>
    </lineage>
</organism>
<dbReference type="HOGENOM" id="CLU_1191005_0_0_1"/>
<protein>
    <submittedName>
        <fullName evidence="2 3">Uncharacterized protein</fullName>
    </submittedName>
</protein>
<keyword evidence="4" id="KW-1185">Reference proteome</keyword>
<dbReference type="InterPro" id="IPR009091">
    <property type="entry name" value="RCC1/BLIP-II"/>
</dbReference>
<reference evidence="2 4" key="2">
    <citation type="journal article" date="2013" name="Nature">
        <title>Insights into bilaterian evolution from three spiralian genomes.</title>
        <authorList>
            <person name="Simakov O."/>
            <person name="Marletaz F."/>
            <person name="Cho S.J."/>
            <person name="Edsinger-Gonzales E."/>
            <person name="Havlak P."/>
            <person name="Hellsten U."/>
            <person name="Kuo D.H."/>
            <person name="Larsson T."/>
            <person name="Lv J."/>
            <person name="Arendt D."/>
            <person name="Savage R."/>
            <person name="Osoegawa K."/>
            <person name="de Jong P."/>
            <person name="Grimwood J."/>
            <person name="Chapman J.A."/>
            <person name="Shapiro H."/>
            <person name="Aerts A."/>
            <person name="Otillar R.P."/>
            <person name="Terry A.Y."/>
            <person name="Boore J.L."/>
            <person name="Grigoriev I.V."/>
            <person name="Lindberg D.R."/>
            <person name="Seaver E.C."/>
            <person name="Weisblat D.A."/>
            <person name="Putnam N.H."/>
            <person name="Rokhsar D.S."/>
        </authorList>
    </citation>
    <scope>NUCLEOTIDE SEQUENCE</scope>
</reference>
<dbReference type="KEGG" id="hro:HELRODRAFT_171574"/>
<dbReference type="OrthoDB" id="61110at2759"/>
<dbReference type="GeneID" id="20203698"/>
<evidence type="ECO:0000313" key="4">
    <source>
        <dbReference type="Proteomes" id="UP000015101"/>
    </source>
</evidence>
<sequence>MKYVVSNECLEVEVGEKQKPTKRKASEPTVDCKKTKIRGEANTFLKRVYVMGDGTSGQLGLGSDVIFSRELKNVEDLNDFNVLEAVGGGMHTVVRTSCGKILTFGCNDQGVLGRETTDELDWFIPQPVTSIQQHHVTLVTSGDSHVAVATSDGLLFVWGNFRLENGNCHLFFDNPGSTSPIPCHVPDAVTSISSGCNHLLGPVSVGSSGGFKNAAWLSVNFSQYFHFLRSSLG</sequence>
<dbReference type="PROSITE" id="PS50012">
    <property type="entry name" value="RCC1_3"/>
    <property type="match status" value="2"/>
</dbReference>
<evidence type="ECO:0000313" key="2">
    <source>
        <dbReference type="EMBL" id="ESO05221.1"/>
    </source>
</evidence>
<dbReference type="PROSITE" id="PS00625">
    <property type="entry name" value="RCC1_1"/>
    <property type="match status" value="1"/>
</dbReference>
<dbReference type="GO" id="GO:0005737">
    <property type="term" value="C:cytoplasm"/>
    <property type="evidence" value="ECO:0000318"/>
    <property type="project" value="GO_Central"/>
</dbReference>
<dbReference type="CTD" id="20203698"/>
<evidence type="ECO:0000256" key="1">
    <source>
        <dbReference type="PROSITE-ProRule" id="PRU00235"/>
    </source>
</evidence>
<dbReference type="PRINTS" id="PR00633">
    <property type="entry name" value="RCCNDNSATION"/>
</dbReference>
<dbReference type="PANTHER" id="PTHR45982:SF1">
    <property type="entry name" value="REGULATOR OF CHROMOSOME CONDENSATION"/>
    <property type="match status" value="1"/>
</dbReference>
<dbReference type="STRING" id="6412.T1F4E9"/>
<dbReference type="EMBL" id="AMQM01003895">
    <property type="status" value="NOT_ANNOTATED_CDS"/>
    <property type="molecule type" value="Genomic_DNA"/>
</dbReference>
<feature type="repeat" description="RCC1" evidence="1">
    <location>
        <begin position="99"/>
        <end position="152"/>
    </location>
</feature>
<dbReference type="PANTHER" id="PTHR45982">
    <property type="entry name" value="REGULATOR OF CHROMOSOME CONDENSATION"/>
    <property type="match status" value="1"/>
</dbReference>
<dbReference type="eggNOG" id="KOG1426">
    <property type="taxonomic scope" value="Eukaryota"/>
</dbReference>
<dbReference type="GO" id="GO:0007346">
    <property type="term" value="P:regulation of mitotic cell cycle"/>
    <property type="evidence" value="ECO:0000318"/>
    <property type="project" value="GO_Central"/>
</dbReference>
<dbReference type="Proteomes" id="UP000015101">
    <property type="component" value="Unassembled WGS sequence"/>
</dbReference>
<feature type="repeat" description="RCC1" evidence="1">
    <location>
        <begin position="46"/>
        <end position="98"/>
    </location>
</feature>
<dbReference type="Gene3D" id="2.130.10.30">
    <property type="entry name" value="Regulator of chromosome condensation 1/beta-lactamase-inhibitor protein II"/>
    <property type="match status" value="1"/>
</dbReference>
<dbReference type="AlphaFoldDB" id="T1F4E9"/>
<dbReference type="EMBL" id="KB096365">
    <property type="protein sequence ID" value="ESO05221.1"/>
    <property type="molecule type" value="Genomic_DNA"/>
</dbReference>
<gene>
    <name evidence="3" type="primary">20203698</name>
    <name evidence="2" type="ORF">HELRODRAFT_171574</name>
</gene>
<dbReference type="GO" id="GO:1901673">
    <property type="term" value="P:regulation of mitotic spindle assembly"/>
    <property type="evidence" value="ECO:0000318"/>
    <property type="project" value="GO_Central"/>
</dbReference>
<dbReference type="EnsemblMetazoa" id="HelroT171574">
    <property type="protein sequence ID" value="HelroP171574"/>
    <property type="gene ID" value="HelroG171574"/>
</dbReference>
<reference evidence="3" key="3">
    <citation type="submission" date="2015-06" db="UniProtKB">
        <authorList>
            <consortium name="EnsemblMetazoa"/>
        </authorList>
    </citation>
    <scope>IDENTIFICATION</scope>
</reference>
<reference evidence="4" key="1">
    <citation type="submission" date="2012-12" db="EMBL/GenBank/DDBJ databases">
        <authorList>
            <person name="Hellsten U."/>
            <person name="Grimwood J."/>
            <person name="Chapman J.A."/>
            <person name="Shapiro H."/>
            <person name="Aerts A."/>
            <person name="Otillar R.P."/>
            <person name="Terry A.Y."/>
            <person name="Boore J.L."/>
            <person name="Simakov O."/>
            <person name="Marletaz F."/>
            <person name="Cho S.-J."/>
            <person name="Edsinger-Gonzales E."/>
            <person name="Havlak P."/>
            <person name="Kuo D.-H."/>
            <person name="Larsson T."/>
            <person name="Lv J."/>
            <person name="Arendt D."/>
            <person name="Savage R."/>
            <person name="Osoegawa K."/>
            <person name="de Jong P."/>
            <person name="Lindberg D.R."/>
            <person name="Seaver E.C."/>
            <person name="Weisblat D.A."/>
            <person name="Putnam N.H."/>
            <person name="Grigoriev I.V."/>
            <person name="Rokhsar D.S."/>
        </authorList>
    </citation>
    <scope>NUCLEOTIDE SEQUENCE</scope>
</reference>
<dbReference type="RefSeq" id="XP_009016536.1">
    <property type="nucleotide sequence ID" value="XM_009018288.1"/>
</dbReference>
<dbReference type="InterPro" id="IPR000408">
    <property type="entry name" value="Reg_chr_condens"/>
</dbReference>
<dbReference type="SUPFAM" id="SSF50985">
    <property type="entry name" value="RCC1/BLIP-II"/>
    <property type="match status" value="1"/>
</dbReference>
<dbReference type="InterPro" id="IPR051553">
    <property type="entry name" value="Ran_GTPase-activating"/>
</dbReference>
<accession>T1F4E9</accession>